<evidence type="ECO:0000256" key="3">
    <source>
        <dbReference type="ARBA" id="ARBA00023125"/>
    </source>
</evidence>
<dbReference type="SUPFAM" id="SSF46785">
    <property type="entry name" value="Winged helix' DNA-binding domain"/>
    <property type="match status" value="1"/>
</dbReference>
<dbReference type="InterPro" id="IPR005119">
    <property type="entry name" value="LysR_subst-bd"/>
</dbReference>
<protein>
    <submittedName>
        <fullName evidence="6">LysR family transcriptional regulator</fullName>
    </submittedName>
</protein>
<dbReference type="Gene3D" id="1.10.10.10">
    <property type="entry name" value="Winged helix-like DNA-binding domain superfamily/Winged helix DNA-binding domain"/>
    <property type="match status" value="1"/>
</dbReference>
<evidence type="ECO:0000259" key="5">
    <source>
        <dbReference type="PROSITE" id="PS50931"/>
    </source>
</evidence>
<organism evidence="6 7">
    <name type="scientific">Vogesella oryzagri</name>
    <dbReference type="NCBI Taxonomy" id="3160864"/>
    <lineage>
        <taxon>Bacteria</taxon>
        <taxon>Pseudomonadati</taxon>
        <taxon>Pseudomonadota</taxon>
        <taxon>Betaproteobacteria</taxon>
        <taxon>Neisseriales</taxon>
        <taxon>Chromobacteriaceae</taxon>
        <taxon>Vogesella</taxon>
    </lineage>
</organism>
<evidence type="ECO:0000256" key="1">
    <source>
        <dbReference type="ARBA" id="ARBA00009437"/>
    </source>
</evidence>
<sequence>MDTFHAISAFLAVAETGSLSRAALKLGKTPSAITKAINGLEASLGSRLLTRTTRQVALTEAGRIYLETASEAMAQLARVGQRINELDGMPRGRLRITAALSFGRAVLSSFCPAFMQRYPEVELDVALSDRYVDLVAENYDVALRLGHHDLPGQIAKVIGDNRVMVCASADYLASAPPLREPRDLALHRCLIYRHPLLNPAWFFSRDGHSQRIEPVGRIQSDNFDLLIDAACAGQGILPCPRWSALRHLAVGRLQQVLPEYYCTGESFGRDHVYAVYPASRRNSLKVRLFVQEIQQWMEQHFPAGHPPLAGGV</sequence>
<comment type="caution">
    <text evidence="6">The sequence shown here is derived from an EMBL/GenBank/DDBJ whole genome shotgun (WGS) entry which is preliminary data.</text>
</comment>
<dbReference type="EMBL" id="JBEFLD010000001">
    <property type="protein sequence ID" value="MEQ6289084.1"/>
    <property type="molecule type" value="Genomic_DNA"/>
</dbReference>
<dbReference type="PROSITE" id="PS50931">
    <property type="entry name" value="HTH_LYSR"/>
    <property type="match status" value="1"/>
</dbReference>
<keyword evidence="4" id="KW-0804">Transcription</keyword>
<evidence type="ECO:0000313" key="7">
    <source>
        <dbReference type="Proteomes" id="UP001433638"/>
    </source>
</evidence>
<dbReference type="RefSeq" id="WP_349582483.1">
    <property type="nucleotide sequence ID" value="NZ_JBEFLD010000001.1"/>
</dbReference>
<dbReference type="Proteomes" id="UP001433638">
    <property type="component" value="Unassembled WGS sequence"/>
</dbReference>
<keyword evidence="3" id="KW-0238">DNA-binding</keyword>
<evidence type="ECO:0000313" key="6">
    <source>
        <dbReference type="EMBL" id="MEQ6289084.1"/>
    </source>
</evidence>
<dbReference type="InterPro" id="IPR058163">
    <property type="entry name" value="LysR-type_TF_proteobact-type"/>
</dbReference>
<keyword evidence="7" id="KW-1185">Reference proteome</keyword>
<evidence type="ECO:0000256" key="4">
    <source>
        <dbReference type="ARBA" id="ARBA00023163"/>
    </source>
</evidence>
<dbReference type="InterPro" id="IPR036388">
    <property type="entry name" value="WH-like_DNA-bd_sf"/>
</dbReference>
<dbReference type="InterPro" id="IPR036390">
    <property type="entry name" value="WH_DNA-bd_sf"/>
</dbReference>
<proteinExistence type="inferred from homology"/>
<accession>A0ABV1LYW7</accession>
<dbReference type="PANTHER" id="PTHR30537:SF5">
    <property type="entry name" value="HTH-TYPE TRANSCRIPTIONAL ACTIVATOR TTDR-RELATED"/>
    <property type="match status" value="1"/>
</dbReference>
<dbReference type="Pfam" id="PF00126">
    <property type="entry name" value="HTH_1"/>
    <property type="match status" value="1"/>
</dbReference>
<gene>
    <name evidence="6" type="ORF">ABNW52_00430</name>
</gene>
<reference evidence="6" key="1">
    <citation type="submission" date="2024-06" db="EMBL/GenBank/DDBJ databases">
        <title>Genome sequence of Vogesella sp. MAHUQ-64.</title>
        <authorList>
            <person name="Huq M.A."/>
        </authorList>
    </citation>
    <scope>NUCLEOTIDE SEQUENCE</scope>
    <source>
        <strain evidence="6">MAHUQ-64</strain>
    </source>
</reference>
<feature type="domain" description="HTH lysR-type" evidence="5">
    <location>
        <begin position="1"/>
        <end position="59"/>
    </location>
</feature>
<dbReference type="Gene3D" id="3.40.190.290">
    <property type="match status" value="1"/>
</dbReference>
<keyword evidence="2" id="KW-0805">Transcription regulation</keyword>
<name>A0ABV1LYW7_9NEIS</name>
<dbReference type="Pfam" id="PF03466">
    <property type="entry name" value="LysR_substrate"/>
    <property type="match status" value="1"/>
</dbReference>
<dbReference type="InterPro" id="IPR000847">
    <property type="entry name" value="LysR_HTH_N"/>
</dbReference>
<dbReference type="CDD" id="cd08422">
    <property type="entry name" value="PBP2_CrgA_like"/>
    <property type="match status" value="1"/>
</dbReference>
<comment type="similarity">
    <text evidence="1">Belongs to the LysR transcriptional regulatory family.</text>
</comment>
<evidence type="ECO:0000256" key="2">
    <source>
        <dbReference type="ARBA" id="ARBA00023015"/>
    </source>
</evidence>
<dbReference type="PANTHER" id="PTHR30537">
    <property type="entry name" value="HTH-TYPE TRANSCRIPTIONAL REGULATOR"/>
    <property type="match status" value="1"/>
</dbReference>
<dbReference type="SUPFAM" id="SSF53850">
    <property type="entry name" value="Periplasmic binding protein-like II"/>
    <property type="match status" value="1"/>
</dbReference>